<accession>A0A2P2M9V3</accession>
<protein>
    <submittedName>
        <fullName evidence="1">Uncharacterized protein</fullName>
    </submittedName>
</protein>
<name>A0A2P2M9V3_RHIMU</name>
<organism evidence="1">
    <name type="scientific">Rhizophora mucronata</name>
    <name type="common">Asiatic mangrove</name>
    <dbReference type="NCBI Taxonomy" id="61149"/>
    <lineage>
        <taxon>Eukaryota</taxon>
        <taxon>Viridiplantae</taxon>
        <taxon>Streptophyta</taxon>
        <taxon>Embryophyta</taxon>
        <taxon>Tracheophyta</taxon>
        <taxon>Spermatophyta</taxon>
        <taxon>Magnoliopsida</taxon>
        <taxon>eudicotyledons</taxon>
        <taxon>Gunneridae</taxon>
        <taxon>Pentapetalae</taxon>
        <taxon>rosids</taxon>
        <taxon>fabids</taxon>
        <taxon>Malpighiales</taxon>
        <taxon>Rhizophoraceae</taxon>
        <taxon>Rhizophora</taxon>
    </lineage>
</organism>
<proteinExistence type="predicted"/>
<dbReference type="AlphaFoldDB" id="A0A2P2M9V3"/>
<dbReference type="EMBL" id="GGEC01046531">
    <property type="protein sequence ID" value="MBX27015.1"/>
    <property type="molecule type" value="Transcribed_RNA"/>
</dbReference>
<reference evidence="1" key="1">
    <citation type="submission" date="2018-02" db="EMBL/GenBank/DDBJ databases">
        <title>Rhizophora mucronata_Transcriptome.</title>
        <authorList>
            <person name="Meera S.P."/>
            <person name="Sreeshan A."/>
            <person name="Augustine A."/>
        </authorList>
    </citation>
    <scope>NUCLEOTIDE SEQUENCE</scope>
    <source>
        <tissue evidence="1">Leaf</tissue>
    </source>
</reference>
<evidence type="ECO:0000313" key="1">
    <source>
        <dbReference type="EMBL" id="MBX27015.1"/>
    </source>
</evidence>
<sequence>MGTDEVQLDRDSLLEQALDALFEKRFAI</sequence>